<keyword evidence="1" id="KW-0472">Membrane</keyword>
<proteinExistence type="predicted"/>
<evidence type="ECO:0008006" key="3">
    <source>
        <dbReference type="Google" id="ProtNLM"/>
    </source>
</evidence>
<reference evidence="2" key="1">
    <citation type="submission" date="2024-07" db="EMBL/GenBank/DDBJ databases">
        <title>Identification and characteristics of a novel species of coltsfoot's symbiotic bacteria.</title>
        <authorList>
            <person name="Juszczyk A."/>
            <person name="Jasielczuk I."/>
            <person name="Gurgul A."/>
            <person name="Rogala M."/>
            <person name="Kowalczyk A."/>
            <person name="Szmatola T."/>
            <person name="Kosecka-Strojek M."/>
            <person name="Arent Z."/>
            <person name="Latowski D."/>
        </authorList>
    </citation>
    <scope>NUCLEOTIDE SEQUENCE</scope>
    <source>
        <strain evidence="2">Hg7Tf</strain>
    </source>
</reference>
<organism evidence="2">
    <name type="scientific">Pseudomonas sp. Hg7Tf</name>
    <dbReference type="NCBI Taxonomy" id="3236988"/>
    <lineage>
        <taxon>Bacteria</taxon>
        <taxon>Pseudomonadati</taxon>
        <taxon>Pseudomonadota</taxon>
        <taxon>Gammaproteobacteria</taxon>
        <taxon>Pseudomonadales</taxon>
        <taxon>Pseudomonadaceae</taxon>
        <taxon>Pseudomonas</taxon>
    </lineage>
</organism>
<dbReference type="AlphaFoldDB" id="A0AB39I617"/>
<name>A0AB39I617_9PSED</name>
<protein>
    <recommendedName>
        <fullName evidence="3">DUF4760 domain-containing protein</fullName>
    </recommendedName>
</protein>
<dbReference type="EMBL" id="CP162607">
    <property type="protein sequence ID" value="XDK38205.1"/>
    <property type="molecule type" value="Genomic_DNA"/>
</dbReference>
<evidence type="ECO:0000313" key="2">
    <source>
        <dbReference type="EMBL" id="XDK38205.1"/>
    </source>
</evidence>
<sequence>MDLKKLAAEIITFAIKTAVGCFLIGLTVWLVLWTLLSPTKLTGSEVAGWVQAIGSIGAIIGALAVANWQHRKQQSNLAAQQVERQRAMHGVIGEVVEHVKCLKETMDSSQDEAKFREYWDVGLEGTYNAALQTLNALPAHELGGPERAVQFMAIVGAMSKICVLLERDTQSGNPPELKPIYPQLAYHANQVAFSWGKFMPLSAR</sequence>
<keyword evidence="1" id="KW-0812">Transmembrane</keyword>
<gene>
    <name evidence="2" type="ORF">AB4Y39_05955</name>
</gene>
<feature type="transmembrane region" description="Helical" evidence="1">
    <location>
        <begin position="12"/>
        <end position="36"/>
    </location>
</feature>
<accession>A0AB39I617</accession>
<keyword evidence="1" id="KW-1133">Transmembrane helix</keyword>
<evidence type="ECO:0000256" key="1">
    <source>
        <dbReference type="SAM" id="Phobius"/>
    </source>
</evidence>
<dbReference type="RefSeq" id="WP_280041172.1">
    <property type="nucleotide sequence ID" value="NZ_CP162607.1"/>
</dbReference>
<feature type="transmembrane region" description="Helical" evidence="1">
    <location>
        <begin position="48"/>
        <end position="68"/>
    </location>
</feature>